<dbReference type="PANTHER" id="PTHR10909">
    <property type="entry name" value="ELECTRON TRANSPORT OXIDOREDUCTASE"/>
    <property type="match status" value="1"/>
</dbReference>
<evidence type="ECO:0000313" key="3">
    <source>
        <dbReference type="Proteomes" id="UP000054007"/>
    </source>
</evidence>
<organism evidence="2 3">
    <name type="scientific">Cylindrobasidium torrendii FP15055 ss-10</name>
    <dbReference type="NCBI Taxonomy" id="1314674"/>
    <lineage>
        <taxon>Eukaryota</taxon>
        <taxon>Fungi</taxon>
        <taxon>Dikarya</taxon>
        <taxon>Basidiomycota</taxon>
        <taxon>Agaricomycotina</taxon>
        <taxon>Agaricomycetes</taxon>
        <taxon>Agaricomycetidae</taxon>
        <taxon>Agaricales</taxon>
        <taxon>Marasmiineae</taxon>
        <taxon>Physalacriaceae</taxon>
        <taxon>Cylindrobasidium</taxon>
    </lineage>
</organism>
<dbReference type="GO" id="GO:0005777">
    <property type="term" value="C:peroxisome"/>
    <property type="evidence" value="ECO:0007669"/>
    <property type="project" value="InterPro"/>
</dbReference>
<dbReference type="GO" id="GO:0003997">
    <property type="term" value="F:acyl-CoA oxidase activity"/>
    <property type="evidence" value="ECO:0007669"/>
    <property type="project" value="InterPro"/>
</dbReference>
<dbReference type="STRING" id="1314674.A0A0D7BCW3"/>
<dbReference type="GO" id="GO:0055088">
    <property type="term" value="P:lipid homeostasis"/>
    <property type="evidence" value="ECO:0007669"/>
    <property type="project" value="TreeGrafter"/>
</dbReference>
<dbReference type="Pfam" id="PF22924">
    <property type="entry name" value="ACOX_C_alpha1"/>
    <property type="match status" value="1"/>
</dbReference>
<dbReference type="InterPro" id="IPR055060">
    <property type="entry name" value="ACOX_C_alpha1"/>
</dbReference>
<dbReference type="Gene3D" id="2.40.110.10">
    <property type="entry name" value="Butyryl-CoA Dehydrogenase, subunit A, domain 2"/>
    <property type="match status" value="1"/>
</dbReference>
<dbReference type="Gene3D" id="1.20.140.10">
    <property type="entry name" value="Butyryl-CoA Dehydrogenase, subunit A, domain 3"/>
    <property type="match status" value="1"/>
</dbReference>
<proteinExistence type="predicted"/>
<evidence type="ECO:0000313" key="2">
    <source>
        <dbReference type="EMBL" id="KIY68009.1"/>
    </source>
</evidence>
<dbReference type="InterPro" id="IPR036250">
    <property type="entry name" value="AcylCo_DH-like_C"/>
</dbReference>
<keyword evidence="3" id="KW-1185">Reference proteome</keyword>
<dbReference type="SUPFAM" id="SSF47203">
    <property type="entry name" value="Acyl-CoA dehydrogenase C-terminal domain-like"/>
    <property type="match status" value="1"/>
</dbReference>
<accession>A0A0D7BCW3</accession>
<dbReference type="InterPro" id="IPR009100">
    <property type="entry name" value="AcylCoA_DH/oxidase_NM_dom_sf"/>
</dbReference>
<feature type="domain" description="Acyl-CoA oxidase C-alpha1" evidence="1">
    <location>
        <begin position="262"/>
        <end position="395"/>
    </location>
</feature>
<dbReference type="GO" id="GO:0033540">
    <property type="term" value="P:fatty acid beta-oxidation using acyl-CoA oxidase"/>
    <property type="evidence" value="ECO:0007669"/>
    <property type="project" value="TreeGrafter"/>
</dbReference>
<name>A0A0D7BCW3_9AGAR</name>
<sequence>MSSHWPSEPLVKQDLFLHTQEPPTRALALSSRAYLRAEAVWKSHGITVSDITRLTPNFWSMHVDPINCLDAASYTLLTIHLNLMVGSLGTYAKGRPDLQRLMQDMVDAKALGQFCLTEVGHGLDAANLETTATLQDDGSFILHSPTLNACKYMPPTLPVLGKPCYAIIWSRLIVKGADWGVRPMLVQLNDGKHMCKGITAKLVPTRHGASPISHAITRFTNVKLPASALLGELGKGPSTNEEFLIAIWRISVGTLALSTVVISALGISSHIAYKYSCRRLVGAPSPVPIISFRTQQLPIFVAVAQTYVLSALQNYCVKNFMDAEHPFQVRHAFACIFKAVALEHSQTSHIVLSERLGAQGLFDYNQIVSQLSEIRGIVIAEGDVLVLCIRLASELLQGRYALPAATTQSLLSRHEAGVLEEGLRLAKRFGHRSEQFNDYILPRSKEIVEGIGHRMAYEAAVAEGVPQPLIDLYEAHCVGKDIGWYIETGHLTRGQLADMTSNARKNAEPLMDKFVDGMNVAPYATAPILTEEEWQKFVDNMHTFREAPEARAAL</sequence>
<dbReference type="SUPFAM" id="SSF56645">
    <property type="entry name" value="Acyl-CoA dehydrogenase NM domain-like"/>
    <property type="match status" value="1"/>
</dbReference>
<dbReference type="PANTHER" id="PTHR10909:SF382">
    <property type="entry name" value="ACYL-COENZYME A OXIDASE"/>
    <property type="match status" value="1"/>
</dbReference>
<evidence type="ECO:0000259" key="1">
    <source>
        <dbReference type="Pfam" id="PF22924"/>
    </source>
</evidence>
<dbReference type="Proteomes" id="UP000054007">
    <property type="component" value="Unassembled WGS sequence"/>
</dbReference>
<gene>
    <name evidence="2" type="ORF">CYLTODRAFT_436777</name>
</gene>
<dbReference type="InterPro" id="IPR012258">
    <property type="entry name" value="Acyl-CoA_oxidase"/>
</dbReference>
<dbReference type="AlphaFoldDB" id="A0A0D7BCW3"/>
<dbReference type="OrthoDB" id="538336at2759"/>
<dbReference type="GO" id="GO:0071949">
    <property type="term" value="F:FAD binding"/>
    <property type="evidence" value="ECO:0007669"/>
    <property type="project" value="InterPro"/>
</dbReference>
<dbReference type="GO" id="GO:0005504">
    <property type="term" value="F:fatty acid binding"/>
    <property type="evidence" value="ECO:0007669"/>
    <property type="project" value="TreeGrafter"/>
</dbReference>
<protein>
    <submittedName>
        <fullName evidence="2">Acyl-CoA oxidase</fullName>
    </submittedName>
</protein>
<reference evidence="2 3" key="1">
    <citation type="journal article" date="2015" name="Fungal Genet. Biol.">
        <title>Evolution of novel wood decay mechanisms in Agaricales revealed by the genome sequences of Fistulina hepatica and Cylindrobasidium torrendii.</title>
        <authorList>
            <person name="Floudas D."/>
            <person name="Held B.W."/>
            <person name="Riley R."/>
            <person name="Nagy L.G."/>
            <person name="Koehler G."/>
            <person name="Ransdell A.S."/>
            <person name="Younus H."/>
            <person name="Chow J."/>
            <person name="Chiniquy J."/>
            <person name="Lipzen A."/>
            <person name="Tritt A."/>
            <person name="Sun H."/>
            <person name="Haridas S."/>
            <person name="LaButti K."/>
            <person name="Ohm R.A."/>
            <person name="Kues U."/>
            <person name="Blanchette R.A."/>
            <person name="Grigoriev I.V."/>
            <person name="Minto R.E."/>
            <person name="Hibbett D.S."/>
        </authorList>
    </citation>
    <scope>NUCLEOTIDE SEQUENCE [LARGE SCALE GENOMIC DNA]</scope>
    <source>
        <strain evidence="2 3">FP15055 ss-10</strain>
    </source>
</reference>
<dbReference type="InterPro" id="IPR046373">
    <property type="entry name" value="Acyl-CoA_Oxase/DH_mid-dom_sf"/>
</dbReference>
<dbReference type="EMBL" id="KN880512">
    <property type="protein sequence ID" value="KIY68009.1"/>
    <property type="molecule type" value="Genomic_DNA"/>
</dbReference>